<keyword evidence="3" id="KW-1185">Reference proteome</keyword>
<dbReference type="EMBL" id="KQ964247">
    <property type="protein sequence ID" value="KXJ94674.1"/>
    <property type="molecule type" value="Genomic_DNA"/>
</dbReference>
<evidence type="ECO:0000313" key="3">
    <source>
        <dbReference type="Proteomes" id="UP000070501"/>
    </source>
</evidence>
<accession>A0A136JBX0</accession>
<dbReference type="InParanoid" id="A0A136JBX0"/>
<dbReference type="Proteomes" id="UP000070501">
    <property type="component" value="Unassembled WGS sequence"/>
</dbReference>
<sequence>MGGVDGGTRHSKPAGHAANTDTSASHPGRSSTFEQSEPPLRESPSSRIAHVHTPQSRAEETAQIIGERQREPCQPSQPDQTTSSCPREMVLGGPDLTRPALALLPKFQKTPGTRTLGTFEFKLSPLKCGFRGDKTSPSWAVSGVAGAICRNQYEHDGCWMPIRGVGRVQAQPWGSPTPPSQGECHTRTG</sequence>
<proteinExistence type="predicted"/>
<dbReference type="AlphaFoldDB" id="A0A136JBX0"/>
<protein>
    <submittedName>
        <fullName evidence="2">Uncharacterized protein</fullName>
    </submittedName>
</protein>
<organism evidence="2 3">
    <name type="scientific">Microdochium bolleyi</name>
    <dbReference type="NCBI Taxonomy" id="196109"/>
    <lineage>
        <taxon>Eukaryota</taxon>
        <taxon>Fungi</taxon>
        <taxon>Dikarya</taxon>
        <taxon>Ascomycota</taxon>
        <taxon>Pezizomycotina</taxon>
        <taxon>Sordariomycetes</taxon>
        <taxon>Xylariomycetidae</taxon>
        <taxon>Xylariales</taxon>
        <taxon>Microdochiaceae</taxon>
        <taxon>Microdochium</taxon>
    </lineage>
</organism>
<feature type="region of interest" description="Disordered" evidence="1">
    <location>
        <begin position="1"/>
        <end position="94"/>
    </location>
</feature>
<gene>
    <name evidence="2" type="ORF">Micbo1qcDRAFT_173457</name>
</gene>
<feature type="compositionally biased region" description="Polar residues" evidence="1">
    <location>
        <begin position="74"/>
        <end position="85"/>
    </location>
</feature>
<evidence type="ECO:0000313" key="2">
    <source>
        <dbReference type="EMBL" id="KXJ94674.1"/>
    </source>
</evidence>
<evidence type="ECO:0000256" key="1">
    <source>
        <dbReference type="SAM" id="MobiDB-lite"/>
    </source>
</evidence>
<feature type="compositionally biased region" description="Low complexity" evidence="1">
    <location>
        <begin position="36"/>
        <end position="47"/>
    </location>
</feature>
<feature type="compositionally biased region" description="Polar residues" evidence="1">
    <location>
        <begin position="19"/>
        <end position="35"/>
    </location>
</feature>
<reference evidence="3" key="1">
    <citation type="submission" date="2016-02" db="EMBL/GenBank/DDBJ databases">
        <title>Draft genome sequence of Microdochium bolleyi, a fungal endophyte of beachgrass.</title>
        <authorList>
            <consortium name="DOE Joint Genome Institute"/>
            <person name="David A.S."/>
            <person name="May G."/>
            <person name="Haridas S."/>
            <person name="Lim J."/>
            <person name="Wang M."/>
            <person name="Labutti K."/>
            <person name="Lipzen A."/>
            <person name="Barry K."/>
            <person name="Grigoriev I.V."/>
        </authorList>
    </citation>
    <scope>NUCLEOTIDE SEQUENCE [LARGE SCALE GENOMIC DNA]</scope>
    <source>
        <strain evidence="3">J235TASD1</strain>
    </source>
</reference>
<name>A0A136JBX0_9PEZI</name>